<dbReference type="Pfam" id="PF00397">
    <property type="entry name" value="WW"/>
    <property type="match status" value="2"/>
</dbReference>
<evidence type="ECO:0000259" key="2">
    <source>
        <dbReference type="PROSITE" id="PS50020"/>
    </source>
</evidence>
<feature type="region of interest" description="Disordered" evidence="1">
    <location>
        <begin position="1"/>
        <end position="71"/>
    </location>
</feature>
<dbReference type="OrthoDB" id="2444812at2759"/>
<dbReference type="InterPro" id="IPR053076">
    <property type="entry name" value="WW_domain_protein"/>
</dbReference>
<proteinExistence type="predicted"/>
<feature type="compositionally biased region" description="Acidic residues" evidence="1">
    <location>
        <begin position="244"/>
        <end position="255"/>
    </location>
</feature>
<feature type="compositionally biased region" description="Basic and acidic residues" evidence="1">
    <location>
        <begin position="734"/>
        <end position="745"/>
    </location>
</feature>
<evidence type="ECO:0000313" key="4">
    <source>
        <dbReference type="Proteomes" id="UP000639338"/>
    </source>
</evidence>
<dbReference type="PANTHER" id="PTHR46697">
    <property type="entry name" value="FORMIN-BINDING PROTEIN 4"/>
    <property type="match status" value="1"/>
</dbReference>
<feature type="compositionally biased region" description="Polar residues" evidence="1">
    <location>
        <begin position="170"/>
        <end position="183"/>
    </location>
</feature>
<dbReference type="InterPro" id="IPR001202">
    <property type="entry name" value="WW_dom"/>
</dbReference>
<feature type="domain" description="WW" evidence="2">
    <location>
        <begin position="623"/>
        <end position="657"/>
    </location>
</feature>
<feature type="compositionally biased region" description="Basic and acidic residues" evidence="1">
    <location>
        <begin position="214"/>
        <end position="224"/>
    </location>
</feature>
<dbReference type="EMBL" id="JACMRX010000003">
    <property type="protein sequence ID" value="KAF7992086.1"/>
    <property type="molecule type" value="Genomic_DNA"/>
</dbReference>
<reference evidence="3 4" key="1">
    <citation type="submission" date="2020-08" db="EMBL/GenBank/DDBJ databases">
        <title>Aphidius gifuensis genome sequencing and assembly.</title>
        <authorList>
            <person name="Du Z."/>
        </authorList>
    </citation>
    <scope>NUCLEOTIDE SEQUENCE [LARGE SCALE GENOMIC DNA]</scope>
    <source>
        <strain evidence="3">YNYX2018</strain>
        <tissue evidence="3">Adults</tissue>
    </source>
</reference>
<feature type="region of interest" description="Disordered" evidence="1">
    <location>
        <begin position="160"/>
        <end position="183"/>
    </location>
</feature>
<evidence type="ECO:0000256" key="1">
    <source>
        <dbReference type="SAM" id="MobiDB-lite"/>
    </source>
</evidence>
<feature type="region of interest" description="Disordered" evidence="1">
    <location>
        <begin position="479"/>
        <end position="558"/>
    </location>
</feature>
<comment type="caution">
    <text evidence="3">The sequence shown here is derived from an EMBL/GenBank/DDBJ whole genome shotgun (WGS) entry which is preliminary data.</text>
</comment>
<feature type="region of interest" description="Disordered" evidence="1">
    <location>
        <begin position="451"/>
        <end position="470"/>
    </location>
</feature>
<dbReference type="Proteomes" id="UP000639338">
    <property type="component" value="Unassembled WGS sequence"/>
</dbReference>
<dbReference type="SUPFAM" id="SSF51045">
    <property type="entry name" value="WW domain"/>
    <property type="match status" value="2"/>
</dbReference>
<gene>
    <name evidence="3" type="ORF">HCN44_001411</name>
</gene>
<dbReference type="Gene3D" id="2.20.70.10">
    <property type="match status" value="2"/>
</dbReference>
<dbReference type="PROSITE" id="PS50020">
    <property type="entry name" value="WW_DOMAIN_2"/>
    <property type="match status" value="2"/>
</dbReference>
<feature type="compositionally biased region" description="Acidic residues" evidence="1">
    <location>
        <begin position="537"/>
        <end position="551"/>
    </location>
</feature>
<feature type="compositionally biased region" description="Low complexity" evidence="1">
    <location>
        <begin position="527"/>
        <end position="536"/>
    </location>
</feature>
<organism evidence="3 4">
    <name type="scientific">Aphidius gifuensis</name>
    <name type="common">Parasitoid wasp</name>
    <dbReference type="NCBI Taxonomy" id="684658"/>
    <lineage>
        <taxon>Eukaryota</taxon>
        <taxon>Metazoa</taxon>
        <taxon>Ecdysozoa</taxon>
        <taxon>Arthropoda</taxon>
        <taxon>Hexapoda</taxon>
        <taxon>Insecta</taxon>
        <taxon>Pterygota</taxon>
        <taxon>Neoptera</taxon>
        <taxon>Endopterygota</taxon>
        <taxon>Hymenoptera</taxon>
        <taxon>Apocrita</taxon>
        <taxon>Ichneumonoidea</taxon>
        <taxon>Braconidae</taxon>
        <taxon>Aphidiinae</taxon>
        <taxon>Aphidius</taxon>
    </lineage>
</organism>
<accession>A0A834XWI1</accession>
<feature type="compositionally biased region" description="Polar residues" evidence="1">
    <location>
        <begin position="200"/>
        <end position="213"/>
    </location>
</feature>
<dbReference type="PANTHER" id="PTHR46697:SF1">
    <property type="entry name" value="FORMIN-BINDING PROTEIN 4"/>
    <property type="match status" value="1"/>
</dbReference>
<dbReference type="SMART" id="SM00456">
    <property type="entry name" value="WW"/>
    <property type="match status" value="2"/>
</dbReference>
<feature type="domain" description="WW" evidence="2">
    <location>
        <begin position="114"/>
        <end position="148"/>
    </location>
</feature>
<sequence length="1038" mass="117241">MKRHQRKPVLDLNSDSSRKKQNKYHQNNEQILNHDNGTIPSNPLSNLLEQYNSDSDGDEDSKHNVTDNSGRQLDKKVDDFLKEIQYINPNTTTPVDQRTSDRPINIDKENSVVQEDSSPWQECFDESTGYPYYWHIETNQVTWEIPKELELSKKKIDQVNSPRPVFDPQRNFTSKTYPQMQSNIPEGMIPKEVVARNRNRQVNLPSTSKITSTNDKDNKTLNDSKDDDINDGKIEMITSFGSDGSDESDESVDDDVNSKEKIISTVLPCTTVDSKPKKRKRMQKIGPKLPENNYDTIANGHDDNPNEPSIENDEKSNESLEQNVDDKEHKFSLVPGYADDSDNEDDHSNNKPSSQQQQQQVSTLFPISNYQEKELKTFTNIEKTELQQNIDSVDSCSADDNNSGTIKPEELNVTKVNIFLENNEAPAKRYQRKQRIAFDLMPNTNKITENENNCLEHSNSNSNSNSSINKSDLIRSNDERLGFGFPKRPSTPDTTNNKPSSSIEERSTDSSIDKQDSSINFVRGETINISKNINSNNEEDDDDDDDDDKNDESDRIETKNETKMILEKLKFLSEGCQVASAVQVMTIQLQTLLGAWESGDLKNQYLDNWLKGTSQELGRLETAAAPSGWECKWDRSYKRYFYRNESTGEVQWNYPDVIGGAEEMELCTTPPPQDEEAFIDDKSCSNLMQQEVSENTVDKKQDNKLTNELENLVNKQLDHNNKTTPTTTTTTDMDTNKDDNCDVKNDGLVAPPPPQISSPSPPPPPKIFPDDLKHGKKRRVNEFDSSSMISTKKEKISTVEETVKNIQQTLSSHSLVGPVHAEPLPPGVDSPEISYPLAGTPLEQTVIFTTTPHQQTNASLYAAAALQDPTLMGHHHQALLQSQLVHYPAYHQHLHNQAILAAANRLNNQETVQFVLDFPRIYTNTQVIAKPPMKTSNETMGSALDSFYSDIASLERPPIEAKPVEAIIYNTNLPDRPQPVSTPTSLTSDNNDKIINDALTKDKEKKKKKAKIVISKKHKQVSSMVAKWQKAQNYEDSS</sequence>
<feature type="compositionally biased region" description="Low complexity" evidence="1">
    <location>
        <begin position="722"/>
        <end position="733"/>
    </location>
</feature>
<dbReference type="InterPro" id="IPR036020">
    <property type="entry name" value="WW_dom_sf"/>
</dbReference>
<protein>
    <recommendedName>
        <fullName evidence="2">WW domain-containing protein</fullName>
    </recommendedName>
</protein>
<keyword evidence="4" id="KW-1185">Reference proteome</keyword>
<dbReference type="AlphaFoldDB" id="A0A834XWI1"/>
<feature type="compositionally biased region" description="Basic and acidic residues" evidence="1">
    <location>
        <begin position="503"/>
        <end position="516"/>
    </location>
</feature>
<feature type="region of interest" description="Disordered" evidence="1">
    <location>
        <begin position="196"/>
        <end position="361"/>
    </location>
</feature>
<feature type="compositionally biased region" description="Basic and acidic residues" evidence="1">
    <location>
        <begin position="312"/>
        <end position="331"/>
    </location>
</feature>
<feature type="compositionally biased region" description="Polar residues" evidence="1">
    <location>
        <begin position="24"/>
        <end position="54"/>
    </location>
</feature>
<dbReference type="CDD" id="cd00201">
    <property type="entry name" value="WW"/>
    <property type="match status" value="2"/>
</dbReference>
<name>A0A834XWI1_APHGI</name>
<feature type="region of interest" description="Disordered" evidence="1">
    <location>
        <begin position="713"/>
        <end position="772"/>
    </location>
</feature>
<feature type="compositionally biased region" description="Pro residues" evidence="1">
    <location>
        <begin position="750"/>
        <end position="767"/>
    </location>
</feature>
<evidence type="ECO:0000313" key="3">
    <source>
        <dbReference type="EMBL" id="KAF7992086.1"/>
    </source>
</evidence>